<accession>A0A6V7PNJ1</accession>
<evidence type="ECO:0000256" key="1">
    <source>
        <dbReference type="SAM" id="MobiDB-lite"/>
    </source>
</evidence>
<protein>
    <submittedName>
        <fullName evidence="2">Uncharacterized protein</fullName>
    </submittedName>
</protein>
<gene>
    <name evidence="2" type="ORF">CB5_LOCUS15621</name>
</gene>
<feature type="region of interest" description="Disordered" evidence="1">
    <location>
        <begin position="1"/>
        <end position="127"/>
    </location>
</feature>
<evidence type="ECO:0000313" key="2">
    <source>
        <dbReference type="EMBL" id="CAD1832410.1"/>
    </source>
</evidence>
<dbReference type="EMBL" id="LR862150">
    <property type="protein sequence ID" value="CAD1832410.1"/>
    <property type="molecule type" value="Genomic_DNA"/>
</dbReference>
<reference evidence="2" key="1">
    <citation type="submission" date="2020-07" db="EMBL/GenBank/DDBJ databases">
        <authorList>
            <person name="Lin J."/>
        </authorList>
    </citation>
    <scope>NUCLEOTIDE SEQUENCE</scope>
</reference>
<proteinExistence type="predicted"/>
<sequence length="127" mass="14081">MVMISNLDREREEEEGEEQWRVDTVRDPRDQEAAGASRYRSLSVAEGSSRGGGSRRPLVAAAAGAAEWAEEEEWTPAPHGGHRRARSEFPAPAPARGSEWFPESDLRAAASRSTREKGPVRAYYARE</sequence>
<feature type="compositionally biased region" description="Basic and acidic residues" evidence="1">
    <location>
        <begin position="18"/>
        <end position="32"/>
    </location>
</feature>
<dbReference type="AlphaFoldDB" id="A0A6V7PNJ1"/>
<feature type="compositionally biased region" description="Basic and acidic residues" evidence="1">
    <location>
        <begin position="113"/>
        <end position="127"/>
    </location>
</feature>
<organism evidence="2">
    <name type="scientific">Ananas comosus var. bracteatus</name>
    <name type="common">red pineapple</name>
    <dbReference type="NCBI Taxonomy" id="296719"/>
    <lineage>
        <taxon>Eukaryota</taxon>
        <taxon>Viridiplantae</taxon>
        <taxon>Streptophyta</taxon>
        <taxon>Embryophyta</taxon>
        <taxon>Tracheophyta</taxon>
        <taxon>Spermatophyta</taxon>
        <taxon>Magnoliopsida</taxon>
        <taxon>Liliopsida</taxon>
        <taxon>Poales</taxon>
        <taxon>Bromeliaceae</taxon>
        <taxon>Bromelioideae</taxon>
        <taxon>Ananas</taxon>
    </lineage>
</organism>
<name>A0A6V7PNJ1_ANACO</name>